<reference evidence="1 2" key="1">
    <citation type="journal article" date="2014" name="Agronomy (Basel)">
        <title>A Draft Genome Sequence for Ensete ventricosum, the Drought-Tolerant Tree Against Hunger.</title>
        <authorList>
            <person name="Harrison J."/>
            <person name="Moore K.A."/>
            <person name="Paszkiewicz K."/>
            <person name="Jones T."/>
            <person name="Grant M."/>
            <person name="Ambacheew D."/>
            <person name="Muzemil S."/>
            <person name="Studholme D.J."/>
        </authorList>
    </citation>
    <scope>NUCLEOTIDE SEQUENCE [LARGE SCALE GENOMIC DNA]</scope>
</reference>
<dbReference type="AlphaFoldDB" id="A0A426ZW05"/>
<feature type="non-terminal residue" evidence="1">
    <location>
        <position position="137"/>
    </location>
</feature>
<accession>A0A426ZW05</accession>
<evidence type="ECO:0000313" key="2">
    <source>
        <dbReference type="Proteomes" id="UP000287651"/>
    </source>
</evidence>
<dbReference type="Proteomes" id="UP000287651">
    <property type="component" value="Unassembled WGS sequence"/>
</dbReference>
<evidence type="ECO:0000313" key="1">
    <source>
        <dbReference type="EMBL" id="RRT68130.1"/>
    </source>
</evidence>
<protein>
    <submittedName>
        <fullName evidence="1">Uncharacterized protein</fullName>
    </submittedName>
</protein>
<dbReference type="EMBL" id="AMZH03004789">
    <property type="protein sequence ID" value="RRT68130.1"/>
    <property type="molecule type" value="Genomic_DNA"/>
</dbReference>
<gene>
    <name evidence="1" type="ORF">B296_00026365</name>
</gene>
<sequence>MDAPLIVSMKGASLAIPRPSKMCSQRQRSLAKMIRTQTRAARIQRLILASRASHSRYWTSLMLSFSTLRCRKHTSTAAFQALTYTWMHSRSYPIVVIHPAMLRRSSTVSDGSKSISQMLLIDRMLLRRMLLLIPTES</sequence>
<organism evidence="1 2">
    <name type="scientific">Ensete ventricosum</name>
    <name type="common">Abyssinian banana</name>
    <name type="synonym">Musa ensete</name>
    <dbReference type="NCBI Taxonomy" id="4639"/>
    <lineage>
        <taxon>Eukaryota</taxon>
        <taxon>Viridiplantae</taxon>
        <taxon>Streptophyta</taxon>
        <taxon>Embryophyta</taxon>
        <taxon>Tracheophyta</taxon>
        <taxon>Spermatophyta</taxon>
        <taxon>Magnoliopsida</taxon>
        <taxon>Liliopsida</taxon>
        <taxon>Zingiberales</taxon>
        <taxon>Musaceae</taxon>
        <taxon>Ensete</taxon>
    </lineage>
</organism>
<comment type="caution">
    <text evidence="1">The sequence shown here is derived from an EMBL/GenBank/DDBJ whole genome shotgun (WGS) entry which is preliminary data.</text>
</comment>
<proteinExistence type="predicted"/>
<name>A0A426ZW05_ENSVE</name>